<gene>
    <name evidence="2" type="ORF">GC106_42370</name>
</gene>
<comment type="caution">
    <text evidence="2">The sequence shown here is derived from an EMBL/GenBank/DDBJ whole genome shotgun (WGS) entry which is preliminary data.</text>
</comment>
<evidence type="ECO:0000313" key="3">
    <source>
        <dbReference type="Proteomes" id="UP000763557"/>
    </source>
</evidence>
<accession>A0ABX2F771</accession>
<feature type="transmembrane region" description="Helical" evidence="1">
    <location>
        <begin position="20"/>
        <end position="39"/>
    </location>
</feature>
<keyword evidence="3" id="KW-1185">Reference proteome</keyword>
<sequence length="298" mass="32094">MTKLLETLGGKLAERWLQLLVLPGALYLVVAVAAVRYGVNTSALTRDINALAASPATRNTGTILVVLIGLAAGAALVGIVVRALGSLVERIWLADAHRSVTRVLTRRRLRRWQAADERYRTALLAAGRAHVSGSADAPELARKAERLALARNRVGLTPPRRVFWLGDRIGAADLRVLSTYHLDLASAWPRLWLVIPEESRLVLQAARAEFASSTRLVAWGVAYFVLGFASWPLFVAGAATVVAGWLRGRGTGTTFADLVESTVDVHGRNLAAAMGVECPEVLTPQAGEQLTSLLRKES</sequence>
<name>A0ABX2F771_9PSEU</name>
<dbReference type="RefSeq" id="WP_173134015.1">
    <property type="nucleotide sequence ID" value="NZ_CBCSGW010000001.1"/>
</dbReference>
<dbReference type="Proteomes" id="UP000763557">
    <property type="component" value="Unassembled WGS sequence"/>
</dbReference>
<dbReference type="EMBL" id="JAAATY010000012">
    <property type="protein sequence ID" value="NRN67004.1"/>
    <property type="molecule type" value="Genomic_DNA"/>
</dbReference>
<proteinExistence type="predicted"/>
<reference evidence="2 3" key="1">
    <citation type="submission" date="2020-01" db="EMBL/GenBank/DDBJ databases">
        <title>Kibdelosporangium persica a novel Actinomycetes from a hot desert in Iran.</title>
        <authorList>
            <person name="Safaei N."/>
            <person name="Zaburannyi N."/>
            <person name="Mueller R."/>
            <person name="Wink J."/>
        </authorList>
    </citation>
    <scope>NUCLEOTIDE SEQUENCE [LARGE SCALE GENOMIC DNA]</scope>
    <source>
        <strain evidence="2 3">4NS15</strain>
    </source>
</reference>
<feature type="transmembrane region" description="Helical" evidence="1">
    <location>
        <begin position="221"/>
        <end position="246"/>
    </location>
</feature>
<evidence type="ECO:0000256" key="1">
    <source>
        <dbReference type="SAM" id="Phobius"/>
    </source>
</evidence>
<evidence type="ECO:0000313" key="2">
    <source>
        <dbReference type="EMBL" id="NRN67004.1"/>
    </source>
</evidence>
<keyword evidence="1" id="KW-0472">Membrane</keyword>
<organism evidence="2 3">
    <name type="scientific">Kibdelosporangium persicum</name>
    <dbReference type="NCBI Taxonomy" id="2698649"/>
    <lineage>
        <taxon>Bacteria</taxon>
        <taxon>Bacillati</taxon>
        <taxon>Actinomycetota</taxon>
        <taxon>Actinomycetes</taxon>
        <taxon>Pseudonocardiales</taxon>
        <taxon>Pseudonocardiaceae</taxon>
        <taxon>Kibdelosporangium</taxon>
    </lineage>
</organism>
<keyword evidence="1" id="KW-1133">Transmembrane helix</keyword>
<keyword evidence="1" id="KW-0812">Transmembrane</keyword>
<protein>
    <submittedName>
        <fullName evidence="2">Vegetative cell wall protein gp1</fullName>
    </submittedName>
</protein>
<feature type="transmembrane region" description="Helical" evidence="1">
    <location>
        <begin position="60"/>
        <end position="84"/>
    </location>
</feature>